<dbReference type="InterPro" id="IPR009506">
    <property type="entry name" value="YjiS-like"/>
</dbReference>
<feature type="domain" description="YjiS-like" evidence="2">
    <location>
        <begin position="39"/>
        <end position="74"/>
    </location>
</feature>
<evidence type="ECO:0000259" key="2">
    <source>
        <dbReference type="Pfam" id="PF06568"/>
    </source>
</evidence>
<name>A0A4D8QA71_AZOBR</name>
<evidence type="ECO:0000313" key="3">
    <source>
        <dbReference type="EMBL" id="QCO04139.1"/>
    </source>
</evidence>
<keyword evidence="3" id="KW-0614">Plasmid</keyword>
<dbReference type="AlphaFoldDB" id="A0A4D8QA71"/>
<dbReference type="Pfam" id="PF06568">
    <property type="entry name" value="YjiS-like"/>
    <property type="match status" value="1"/>
</dbReference>
<dbReference type="EMBL" id="CP032331">
    <property type="protein sequence ID" value="QCO04139.1"/>
    <property type="molecule type" value="Genomic_DNA"/>
</dbReference>
<sequence length="85" mass="9292">MAQSMNDGMNGSMSTRTDARERPGQGIANHGIGGAVVALFDTVATWNERRRQRRALEALPDHLLQDIGLSRADAVTEADKPFWQG</sequence>
<accession>A0A4D8QA71</accession>
<dbReference type="Proteomes" id="UP000298596">
    <property type="component" value="Plasmid p1"/>
</dbReference>
<protein>
    <submittedName>
        <fullName evidence="3">DUF1127 domain-containing protein</fullName>
    </submittedName>
</protein>
<feature type="compositionally biased region" description="Polar residues" evidence="1">
    <location>
        <begin position="1"/>
        <end position="16"/>
    </location>
</feature>
<feature type="region of interest" description="Disordered" evidence="1">
    <location>
        <begin position="1"/>
        <end position="29"/>
    </location>
</feature>
<organism evidence="3 4">
    <name type="scientific">Azospirillum brasilense</name>
    <dbReference type="NCBI Taxonomy" id="192"/>
    <lineage>
        <taxon>Bacteria</taxon>
        <taxon>Pseudomonadati</taxon>
        <taxon>Pseudomonadota</taxon>
        <taxon>Alphaproteobacteria</taxon>
        <taxon>Rhodospirillales</taxon>
        <taxon>Azospirillaceae</taxon>
        <taxon>Azospirillum</taxon>
    </lineage>
</organism>
<evidence type="ECO:0000313" key="4">
    <source>
        <dbReference type="Proteomes" id="UP000298596"/>
    </source>
</evidence>
<reference evidence="3 4" key="1">
    <citation type="submission" date="2018-09" db="EMBL/GenBank/DDBJ databases">
        <title>Whole genome based analysis of evolution and adaptive divergence in Indian and Brazilian strains of Azospirillum brasilense.</title>
        <authorList>
            <person name="Singh C."/>
            <person name="Tripathi A.K."/>
        </authorList>
    </citation>
    <scope>NUCLEOTIDE SEQUENCE [LARGE SCALE GENOMIC DNA]</scope>
    <source>
        <strain evidence="3 4">MTCC4036</strain>
        <plasmid evidence="3 4">p1</plasmid>
    </source>
</reference>
<proteinExistence type="predicted"/>
<evidence type="ECO:0000256" key="1">
    <source>
        <dbReference type="SAM" id="MobiDB-lite"/>
    </source>
</evidence>
<gene>
    <name evidence="3" type="ORF">D3867_19440</name>
</gene>
<geneLocation type="plasmid" evidence="3">
    <name>p1</name>
</geneLocation>